<evidence type="ECO:0000256" key="1">
    <source>
        <dbReference type="ARBA" id="ARBA00008007"/>
    </source>
</evidence>
<dbReference type="InterPro" id="IPR029057">
    <property type="entry name" value="PRTase-like"/>
</dbReference>
<accession>A0A842JGL4</accession>
<dbReference type="AlphaFoldDB" id="A0A842JGL4"/>
<dbReference type="InterPro" id="IPR051910">
    <property type="entry name" value="ComF/GntX_DNA_util-trans"/>
</dbReference>
<protein>
    <submittedName>
        <fullName evidence="3">ComF family protein</fullName>
    </submittedName>
</protein>
<dbReference type="Pfam" id="PF00156">
    <property type="entry name" value="Pribosyltran"/>
    <property type="match status" value="1"/>
</dbReference>
<name>A0A842JGL4_9ACTN</name>
<dbReference type="CDD" id="cd06223">
    <property type="entry name" value="PRTases_typeI"/>
    <property type="match status" value="1"/>
</dbReference>
<dbReference type="PANTHER" id="PTHR47505">
    <property type="entry name" value="DNA UTILIZATION PROTEIN YHGH"/>
    <property type="match status" value="1"/>
</dbReference>
<dbReference type="EMBL" id="JACMSE010000015">
    <property type="protein sequence ID" value="MBC2890564.1"/>
    <property type="molecule type" value="Genomic_DNA"/>
</dbReference>
<dbReference type="InterPro" id="IPR000836">
    <property type="entry name" value="PRTase_dom"/>
</dbReference>
<feature type="domain" description="Phosphoribosyltransferase" evidence="2">
    <location>
        <begin position="159"/>
        <end position="244"/>
    </location>
</feature>
<comment type="similarity">
    <text evidence="1">Belongs to the ComF/GntX family.</text>
</comment>
<sequence length="248" mass="27229">MLEGMSFLVDRAHAYAAGAAEALAETLWPTRCAVCDEPGEVLCDACLRALPYLDWWRACPRCGAPFGRVQCSECNPVTLSRAGRDVVPFDGCASAVTFEEDAARIVRTYKDQGERRLAEPMARLMARARPPAWEPDAVAFVPASSAARRHRGFDHAELLARGVAQRLDLPCVSPLARPRTRDQRSLSRRARMDNTAGRFEALPGATVPERILLVDDVCTTGATLFDATDALRRAGAARVWCLAFARVW</sequence>
<dbReference type="Proteomes" id="UP000587396">
    <property type="component" value="Unassembled WGS sequence"/>
</dbReference>
<evidence type="ECO:0000313" key="4">
    <source>
        <dbReference type="Proteomes" id="UP000587396"/>
    </source>
</evidence>
<dbReference type="Gene3D" id="3.40.50.2020">
    <property type="match status" value="1"/>
</dbReference>
<comment type="caution">
    <text evidence="3">The sequence shown here is derived from an EMBL/GenBank/DDBJ whole genome shotgun (WGS) entry which is preliminary data.</text>
</comment>
<dbReference type="RefSeq" id="WP_185906242.1">
    <property type="nucleotide sequence ID" value="NZ_JACMSE010000015.1"/>
</dbReference>
<proteinExistence type="inferred from homology"/>
<dbReference type="SUPFAM" id="SSF53271">
    <property type="entry name" value="PRTase-like"/>
    <property type="match status" value="1"/>
</dbReference>
<evidence type="ECO:0000313" key="3">
    <source>
        <dbReference type="EMBL" id="MBC2890564.1"/>
    </source>
</evidence>
<dbReference type="PANTHER" id="PTHR47505:SF1">
    <property type="entry name" value="DNA UTILIZATION PROTEIN YHGH"/>
    <property type="match status" value="1"/>
</dbReference>
<gene>
    <name evidence="3" type="ORF">H7313_14605</name>
</gene>
<evidence type="ECO:0000259" key="2">
    <source>
        <dbReference type="Pfam" id="PF00156"/>
    </source>
</evidence>
<keyword evidence="4" id="KW-1185">Reference proteome</keyword>
<reference evidence="3 4" key="1">
    <citation type="submission" date="2020-08" db="EMBL/GenBank/DDBJ databases">
        <authorList>
            <person name="Liu C."/>
            <person name="Sun Q."/>
        </authorList>
    </citation>
    <scope>NUCLEOTIDE SEQUENCE [LARGE SCALE GENOMIC DNA]</scope>
    <source>
        <strain evidence="3 4">N22</strain>
    </source>
</reference>
<organism evidence="3 4">
    <name type="scientific">Gordonibacter massiliensis</name>
    <name type="common">ex Traore et al. 2017</name>
    <dbReference type="NCBI Taxonomy" id="1841863"/>
    <lineage>
        <taxon>Bacteria</taxon>
        <taxon>Bacillati</taxon>
        <taxon>Actinomycetota</taxon>
        <taxon>Coriobacteriia</taxon>
        <taxon>Eggerthellales</taxon>
        <taxon>Eggerthellaceae</taxon>
        <taxon>Gordonibacter</taxon>
    </lineage>
</organism>